<evidence type="ECO:0000313" key="4">
    <source>
        <dbReference type="Proteomes" id="UP000254573"/>
    </source>
</evidence>
<gene>
    <name evidence="2" type="ORF">NCTC13160_02440</name>
    <name evidence="3" type="ORF">NCTC13160_04979</name>
</gene>
<dbReference type="EMBL" id="UGSG01000001">
    <property type="protein sequence ID" value="SUA78273.1"/>
    <property type="molecule type" value="Genomic_DNA"/>
</dbReference>
<dbReference type="InterPro" id="IPR007684">
    <property type="entry name" value="Znf_Ogr/Delta"/>
</dbReference>
<dbReference type="EMBL" id="UGSG01000003">
    <property type="protein sequence ID" value="SUD65881.1"/>
    <property type="molecule type" value="Genomic_DNA"/>
</dbReference>
<proteinExistence type="predicted"/>
<reference evidence="2 4" key="1">
    <citation type="submission" date="2018-06" db="EMBL/GenBank/DDBJ databases">
        <authorList>
            <consortium name="Pathogen Informatics"/>
            <person name="Doyle S."/>
        </authorList>
    </citation>
    <scope>NUCLEOTIDE SEQUENCE [LARGE SCALE GENOMIC DNA]</scope>
    <source>
        <strain evidence="2 4">NCTC13160</strain>
    </source>
</reference>
<evidence type="ECO:0000313" key="2">
    <source>
        <dbReference type="EMBL" id="SUA78273.1"/>
    </source>
</evidence>
<accession>A0A378YNF3</accession>
<dbReference type="Pfam" id="PF04606">
    <property type="entry name" value="Ogr_Delta"/>
    <property type="match status" value="1"/>
</dbReference>
<protein>
    <submittedName>
        <fullName evidence="2">Ogr/Delta-like zinc finger</fullName>
    </submittedName>
</protein>
<sequence>MQVRTSRMLSLMMKEIYFQCVNVPDCCFTSKGFLELAVTLTPSQNPNPLVYLPVGKTKILPQDHRQMDLLADSNAAQPTGT</sequence>
<dbReference type="AlphaFoldDB" id="A0A378YNF3"/>
<name>A0A378YNF3_9BURK</name>
<organism evidence="2 4">
    <name type="scientific">Pandoraea pnomenusa</name>
    <dbReference type="NCBI Taxonomy" id="93220"/>
    <lineage>
        <taxon>Bacteria</taxon>
        <taxon>Pseudomonadati</taxon>
        <taxon>Pseudomonadota</taxon>
        <taxon>Betaproteobacteria</taxon>
        <taxon>Burkholderiales</taxon>
        <taxon>Burkholderiaceae</taxon>
        <taxon>Pandoraea</taxon>
    </lineage>
</organism>
<evidence type="ECO:0000313" key="3">
    <source>
        <dbReference type="EMBL" id="SUD65881.1"/>
    </source>
</evidence>
<feature type="domain" description="Zinc finger Ogr/Delta-type" evidence="1">
    <location>
        <begin position="1"/>
        <end position="39"/>
    </location>
</feature>
<evidence type="ECO:0000259" key="1">
    <source>
        <dbReference type="Pfam" id="PF04606"/>
    </source>
</evidence>
<dbReference type="KEGG" id="ppnm:LV28_12395"/>
<dbReference type="Proteomes" id="UP000254573">
    <property type="component" value="Unassembled WGS sequence"/>
</dbReference>